<dbReference type="GO" id="GO:0005737">
    <property type="term" value="C:cytoplasm"/>
    <property type="evidence" value="ECO:0007669"/>
    <property type="project" value="UniProtKB-SubCell"/>
</dbReference>
<reference evidence="11" key="2">
    <citation type="submission" date="2023-02" db="EMBL/GenBank/DDBJ databases">
        <authorList>
            <person name="Sun Q."/>
            <person name="Mori K."/>
        </authorList>
    </citation>
    <scope>NUCLEOTIDE SEQUENCE</scope>
    <source>
        <strain evidence="11">NBRC 112290</strain>
    </source>
</reference>
<proteinExistence type="inferred from homology"/>
<comment type="similarity">
    <text evidence="5 6">Belongs to the LipB family.</text>
</comment>
<dbReference type="NCBIfam" id="NF010925">
    <property type="entry name" value="PRK14345.1"/>
    <property type="match status" value="1"/>
</dbReference>
<evidence type="ECO:0000256" key="1">
    <source>
        <dbReference type="ARBA" id="ARBA00004821"/>
    </source>
</evidence>
<feature type="active site" description="Acyl-thioester intermediate" evidence="5 7">
    <location>
        <position position="177"/>
    </location>
</feature>
<dbReference type="GO" id="GO:0009249">
    <property type="term" value="P:protein lipoylation"/>
    <property type="evidence" value="ECO:0007669"/>
    <property type="project" value="InterPro"/>
</dbReference>
<evidence type="ECO:0000256" key="8">
    <source>
        <dbReference type="PIRSR" id="PIRSR016262-2"/>
    </source>
</evidence>
<keyword evidence="5" id="KW-0963">Cytoplasm</keyword>
<gene>
    <name evidence="5 11" type="primary">lipB</name>
    <name evidence="11" type="ORF">GCM10025875_18660</name>
</gene>
<dbReference type="EC" id="2.3.1.181" evidence="5 6"/>
<comment type="caution">
    <text evidence="11">The sequence shown here is derived from an EMBL/GenBank/DDBJ whole genome shotgun (WGS) entry which is preliminary data.</text>
</comment>
<dbReference type="AlphaFoldDB" id="A0AA37XES7"/>
<dbReference type="NCBIfam" id="TIGR00214">
    <property type="entry name" value="lipB"/>
    <property type="match status" value="1"/>
</dbReference>
<name>A0AA37XES7_9MICO</name>
<feature type="binding site" evidence="5 8">
    <location>
        <begin position="159"/>
        <end position="161"/>
    </location>
    <ligand>
        <name>substrate</name>
    </ligand>
</feature>
<accession>A0AA37XES7</accession>
<dbReference type="PROSITE" id="PS51733">
    <property type="entry name" value="BPL_LPL_CATALYTIC"/>
    <property type="match status" value="1"/>
</dbReference>
<comment type="miscellaneous">
    <text evidence="5">In the reaction, the free carboxyl group of octanoic acid is attached via an amide linkage to the epsilon-amino group of a specific lysine residue of lipoyl domains of lipoate-dependent enzymes.</text>
</comment>
<protein>
    <recommendedName>
        <fullName evidence="5 6">Octanoyltransferase</fullName>
        <ecNumber evidence="5 6">2.3.1.181</ecNumber>
    </recommendedName>
    <alternativeName>
        <fullName evidence="5">Lipoate-protein ligase B</fullName>
    </alternativeName>
    <alternativeName>
        <fullName evidence="5">Lipoyl/octanoyl transferase</fullName>
    </alternativeName>
    <alternativeName>
        <fullName evidence="5">Octanoyl-[acyl-carrier-protein]-protein N-octanoyltransferase</fullName>
    </alternativeName>
</protein>
<comment type="catalytic activity">
    <reaction evidence="5 6">
        <text>octanoyl-[ACP] + L-lysyl-[protein] = N(6)-octanoyl-L-lysyl-[protein] + holo-[ACP] + H(+)</text>
        <dbReference type="Rhea" id="RHEA:17665"/>
        <dbReference type="Rhea" id="RHEA-COMP:9636"/>
        <dbReference type="Rhea" id="RHEA-COMP:9685"/>
        <dbReference type="Rhea" id="RHEA-COMP:9752"/>
        <dbReference type="Rhea" id="RHEA-COMP:9928"/>
        <dbReference type="ChEBI" id="CHEBI:15378"/>
        <dbReference type="ChEBI" id="CHEBI:29969"/>
        <dbReference type="ChEBI" id="CHEBI:64479"/>
        <dbReference type="ChEBI" id="CHEBI:78463"/>
        <dbReference type="ChEBI" id="CHEBI:78809"/>
        <dbReference type="EC" id="2.3.1.181"/>
    </reaction>
</comment>
<dbReference type="Pfam" id="PF21948">
    <property type="entry name" value="LplA-B_cat"/>
    <property type="match status" value="1"/>
</dbReference>
<dbReference type="RefSeq" id="WP_284250618.1">
    <property type="nucleotide sequence ID" value="NZ_BSUM01000001.1"/>
</dbReference>
<dbReference type="InterPro" id="IPR000544">
    <property type="entry name" value="Octanoyltransferase"/>
</dbReference>
<evidence type="ECO:0000256" key="5">
    <source>
        <dbReference type="HAMAP-Rule" id="MF_00013"/>
    </source>
</evidence>
<evidence type="ECO:0000256" key="7">
    <source>
        <dbReference type="PIRSR" id="PIRSR016262-1"/>
    </source>
</evidence>
<feature type="domain" description="BPL/LPL catalytic" evidence="10">
    <location>
        <begin position="33"/>
        <end position="216"/>
    </location>
</feature>
<evidence type="ECO:0000256" key="2">
    <source>
        <dbReference type="ARBA" id="ARBA00022679"/>
    </source>
</evidence>
<evidence type="ECO:0000259" key="10">
    <source>
        <dbReference type="PROSITE" id="PS51733"/>
    </source>
</evidence>
<evidence type="ECO:0000256" key="9">
    <source>
        <dbReference type="PIRSR" id="PIRSR016262-3"/>
    </source>
</evidence>
<feature type="site" description="Lowers pKa of active site Cys" evidence="5 9">
    <location>
        <position position="143"/>
    </location>
</feature>
<keyword evidence="3 5" id="KW-0012">Acyltransferase</keyword>
<dbReference type="CDD" id="cd16444">
    <property type="entry name" value="LipB"/>
    <property type="match status" value="1"/>
</dbReference>
<evidence type="ECO:0000256" key="3">
    <source>
        <dbReference type="ARBA" id="ARBA00023315"/>
    </source>
</evidence>
<reference evidence="11" key="1">
    <citation type="journal article" date="2014" name="Int. J. Syst. Evol. Microbiol.">
        <title>Complete genome sequence of Corynebacterium casei LMG S-19264T (=DSM 44701T), isolated from a smear-ripened cheese.</title>
        <authorList>
            <consortium name="US DOE Joint Genome Institute (JGI-PGF)"/>
            <person name="Walter F."/>
            <person name="Albersmeier A."/>
            <person name="Kalinowski J."/>
            <person name="Ruckert C."/>
        </authorList>
    </citation>
    <scope>NUCLEOTIDE SEQUENCE</scope>
    <source>
        <strain evidence="11">NBRC 112290</strain>
    </source>
</reference>
<sequence>MTEFLERGLDGSLLDYRAGWRLQRELHDAVVTGSRRATVVLCEHAPVYTAGRRTRRDERPAGEGLGGTPVVDVDRGGRVTWHGPGQLVGYPVVRLRRPIDVVAYVRALEAALIAAAHDLGVAAERVEGRSGVWVPQPGGPPAKVAAVGVRVASGVTMHGFALNVACALEPFTAIVPCGITDAGVTTLTREAGRTLAVRDAVGPIRDALERELAGVAEIDLGVAA</sequence>
<dbReference type="InterPro" id="IPR004143">
    <property type="entry name" value="BPL_LPL_catalytic"/>
</dbReference>
<comment type="function">
    <text evidence="4 5 6">Catalyzes the transfer of endogenously produced octanoic acid from octanoyl-acyl-carrier-protein onto the lipoyl domains of lipoate-dependent enzymes. Lipoyl-ACP can also act as a substrate although octanoyl-ACP is likely to be the physiological substrate.</text>
</comment>
<comment type="pathway">
    <text evidence="1 5 6">Protein modification; protein lipoylation via endogenous pathway; protein N(6)-(lipoyl)lysine from octanoyl-[acyl-carrier-protein]: step 1/2.</text>
</comment>
<comment type="subcellular location">
    <subcellularLocation>
        <location evidence="5">Cytoplasm</location>
    </subcellularLocation>
</comment>
<evidence type="ECO:0000313" key="12">
    <source>
        <dbReference type="Proteomes" id="UP001157161"/>
    </source>
</evidence>
<dbReference type="Gene3D" id="3.30.930.10">
    <property type="entry name" value="Bira Bifunctional Protein, Domain 2"/>
    <property type="match status" value="1"/>
</dbReference>
<feature type="binding site" evidence="5 8">
    <location>
        <begin position="75"/>
        <end position="82"/>
    </location>
    <ligand>
        <name>substrate</name>
    </ligand>
</feature>
<dbReference type="PANTHER" id="PTHR10993">
    <property type="entry name" value="OCTANOYLTRANSFERASE"/>
    <property type="match status" value="1"/>
</dbReference>
<dbReference type="PROSITE" id="PS01313">
    <property type="entry name" value="LIPB"/>
    <property type="match status" value="1"/>
</dbReference>
<feature type="binding site" evidence="5 8">
    <location>
        <begin position="146"/>
        <end position="148"/>
    </location>
    <ligand>
        <name>substrate</name>
    </ligand>
</feature>
<dbReference type="PANTHER" id="PTHR10993:SF7">
    <property type="entry name" value="LIPOYLTRANSFERASE 2, MITOCHONDRIAL-RELATED"/>
    <property type="match status" value="1"/>
</dbReference>
<evidence type="ECO:0000313" key="11">
    <source>
        <dbReference type="EMBL" id="GMA31874.1"/>
    </source>
</evidence>
<keyword evidence="12" id="KW-1185">Reference proteome</keyword>
<keyword evidence="2 5" id="KW-0808">Transferase</keyword>
<evidence type="ECO:0000256" key="6">
    <source>
        <dbReference type="PIRNR" id="PIRNR016262"/>
    </source>
</evidence>
<dbReference type="InterPro" id="IPR020605">
    <property type="entry name" value="Octanoyltransferase_CS"/>
</dbReference>
<evidence type="ECO:0000256" key="4">
    <source>
        <dbReference type="ARBA" id="ARBA00024732"/>
    </source>
</evidence>
<organism evidence="11 12">
    <name type="scientific">Litorihabitans aurantiacus</name>
    <dbReference type="NCBI Taxonomy" id="1930061"/>
    <lineage>
        <taxon>Bacteria</taxon>
        <taxon>Bacillati</taxon>
        <taxon>Actinomycetota</taxon>
        <taxon>Actinomycetes</taxon>
        <taxon>Micrococcales</taxon>
        <taxon>Beutenbergiaceae</taxon>
        <taxon>Litorihabitans</taxon>
    </lineage>
</organism>
<dbReference type="EMBL" id="BSUM01000001">
    <property type="protein sequence ID" value="GMA31874.1"/>
    <property type="molecule type" value="Genomic_DNA"/>
</dbReference>
<dbReference type="GO" id="GO:0033819">
    <property type="term" value="F:lipoyl(octanoyl) transferase activity"/>
    <property type="evidence" value="ECO:0007669"/>
    <property type="project" value="UniProtKB-EC"/>
</dbReference>
<dbReference type="HAMAP" id="MF_00013">
    <property type="entry name" value="LipB"/>
    <property type="match status" value="1"/>
</dbReference>
<dbReference type="PIRSF" id="PIRSF016262">
    <property type="entry name" value="LPLase"/>
    <property type="match status" value="1"/>
</dbReference>
<dbReference type="InterPro" id="IPR045864">
    <property type="entry name" value="aa-tRNA-synth_II/BPL/LPL"/>
</dbReference>
<dbReference type="SUPFAM" id="SSF55681">
    <property type="entry name" value="Class II aaRS and biotin synthetases"/>
    <property type="match status" value="1"/>
</dbReference>
<dbReference type="Proteomes" id="UP001157161">
    <property type="component" value="Unassembled WGS sequence"/>
</dbReference>